<organism evidence="2 3">
    <name type="scientific">Thermatribacter velox</name>
    <dbReference type="NCBI Taxonomy" id="3039681"/>
    <lineage>
        <taxon>Bacteria</taxon>
        <taxon>Pseudomonadati</taxon>
        <taxon>Atribacterota</taxon>
        <taxon>Atribacteria</taxon>
        <taxon>Atribacterales</taxon>
        <taxon>Thermatribacteraceae</taxon>
        <taxon>Thermatribacter</taxon>
    </lineage>
</organism>
<proteinExistence type="predicted"/>
<reference evidence="2 3" key="1">
    <citation type="submission" date="2023-03" db="EMBL/GenBank/DDBJ databases">
        <title>Novel Species.</title>
        <authorList>
            <person name="Ma S."/>
        </authorList>
    </citation>
    <scope>NUCLEOTIDE SEQUENCE [LARGE SCALE GENOMIC DNA]</scope>
    <source>
        <strain evidence="2 3">B11</strain>
    </source>
</reference>
<dbReference type="InterPro" id="IPR013337">
    <property type="entry name" value="CRISPR-assoc_prot_Cas5_Tneap"/>
</dbReference>
<name>A0ABZ2Y9J2_9BACT</name>
<dbReference type="EMBL" id="CP121689">
    <property type="protein sequence ID" value="WZL75502.1"/>
    <property type="molecule type" value="Genomic_DNA"/>
</dbReference>
<evidence type="ECO:0000313" key="2">
    <source>
        <dbReference type="EMBL" id="WZL75502.1"/>
    </source>
</evidence>
<evidence type="ECO:0000313" key="3">
    <source>
        <dbReference type="Proteomes" id="UP001461341"/>
    </source>
</evidence>
<dbReference type="Pfam" id="PF09704">
    <property type="entry name" value="Cas_Cas5d"/>
    <property type="match status" value="1"/>
</dbReference>
<accession>A0ABZ2Y9J2</accession>
<dbReference type="RefSeq" id="WP_369017649.1">
    <property type="nucleotide sequence ID" value="NZ_CP121689.1"/>
</dbReference>
<keyword evidence="3" id="KW-1185">Reference proteome</keyword>
<dbReference type="Proteomes" id="UP001461341">
    <property type="component" value="Chromosome"/>
</dbReference>
<sequence length="270" mass="31533">MKGEPVKALRVVLYQPHAHYRLPFTYRRRHSYPIPPYSTVRGFLCNVLNIRGHTLGRDPEANEDFQRLKAAKIGIAGRFETKTTEYMWFRNLGKKQHISRFGSAEGRTMWGVGEHPGGQLPVWVDVLNEVRIVVYLVHEDYAFLERLCEKIQNPSERFYPLYLGRSEDWVVVEDVNKDVSLEFKAKDADFEHFFWVPEKLFLPPGGSFDFTQVEGIFYRVPFFWELREGSRDFRYVLAKLSDGRIKNISFLFDSSFGRKGLPVFLLNPGV</sequence>
<dbReference type="InterPro" id="IPR013422">
    <property type="entry name" value="CRISPR-assoc_prot_Cas5_N"/>
</dbReference>
<evidence type="ECO:0000256" key="1">
    <source>
        <dbReference type="ARBA" id="ARBA00023118"/>
    </source>
</evidence>
<dbReference type="InterPro" id="IPR021124">
    <property type="entry name" value="CRISPR-assoc_prot_Cas5"/>
</dbReference>
<dbReference type="Gene3D" id="3.30.70.2660">
    <property type="match status" value="1"/>
</dbReference>
<protein>
    <submittedName>
        <fullName evidence="2">Type I-B CRISPR-associated protein Cas5b</fullName>
    </submittedName>
</protein>
<dbReference type="NCBIfam" id="TIGR02593">
    <property type="entry name" value="CRISPR_cas5"/>
    <property type="match status" value="1"/>
</dbReference>
<keyword evidence="1" id="KW-0051">Antiviral defense</keyword>
<dbReference type="NCBIfam" id="TIGR01895">
    <property type="entry name" value="cas_Cas5t"/>
    <property type="match status" value="1"/>
</dbReference>
<gene>
    <name evidence="2" type="primary">cas5b</name>
    <name evidence="2" type="ORF">QBE54_07860</name>
</gene>